<reference evidence="3 4" key="1">
    <citation type="submission" date="2020-09" db="EMBL/GenBank/DDBJ databases">
        <title>Paenibacillus sp. strain PR3 16S rRNA gene Genome sequencing and assembly.</title>
        <authorList>
            <person name="Kim J."/>
        </authorList>
    </citation>
    <scope>NUCLEOTIDE SEQUENCE [LARGE SCALE GENOMIC DNA]</scope>
    <source>
        <strain evidence="3 4">PR3</strain>
    </source>
</reference>
<evidence type="ECO:0000256" key="1">
    <source>
        <dbReference type="ARBA" id="ARBA00005995"/>
    </source>
</evidence>
<dbReference type="InterPro" id="IPR002937">
    <property type="entry name" value="Amino_oxidase"/>
</dbReference>
<accession>A0ABR8MTA1</accession>
<dbReference type="PANTHER" id="PTHR43563:SF1">
    <property type="entry name" value="AMINE OXIDASE [FLAVIN-CONTAINING] B"/>
    <property type="match status" value="1"/>
</dbReference>
<dbReference type="Pfam" id="PF13450">
    <property type="entry name" value="NAD_binding_8"/>
    <property type="match status" value="1"/>
</dbReference>
<organism evidence="3 4">
    <name type="scientific">Paenibacillus terricola</name>
    <dbReference type="NCBI Taxonomy" id="2763503"/>
    <lineage>
        <taxon>Bacteria</taxon>
        <taxon>Bacillati</taxon>
        <taxon>Bacillota</taxon>
        <taxon>Bacilli</taxon>
        <taxon>Bacillales</taxon>
        <taxon>Paenibacillaceae</taxon>
        <taxon>Paenibacillus</taxon>
    </lineage>
</organism>
<comment type="similarity">
    <text evidence="1">Belongs to the flavin monoamine oxidase family.</text>
</comment>
<dbReference type="RefSeq" id="WP_191203455.1">
    <property type="nucleotide sequence ID" value="NZ_JACXZA010000002.1"/>
</dbReference>
<name>A0ABR8MTA1_9BACL</name>
<feature type="domain" description="Amine oxidase" evidence="2">
    <location>
        <begin position="115"/>
        <end position="362"/>
    </location>
</feature>
<evidence type="ECO:0000313" key="4">
    <source>
        <dbReference type="Proteomes" id="UP000609346"/>
    </source>
</evidence>
<sequence length="370" mass="40966">MKSRTDYPVIIIGAGVCGLRIASLLSAEGIPCRVLEARGRIGGRVLTEEVFSRPELGRFDLGPTWFWPQYEPTIANLINELGLKTFPQYSEGNILSERSHTTPPQQFALPDGAMESSVRLEGGVQSLIDAIAATLPSGTVELNQRVKTIRHKSDGLLTVEVEGMREEITASAVILALPPRLAVNKISFEPALSPELRMDMMNKPTWMAGQAKVLAIYERPFWRDQGLAGFATSWAGPLQEIHDASPLTGSGALFGFFGLTARKREELGEQRILKLVDEQLRRLFGPLAAERIAFLYKDWSIDSDTATSEDAEPIREYPDYGPHLNDPTWNKKVWFAGTETASAQGGHLEGALQSADRTVYELLKSYRQDH</sequence>
<dbReference type="EMBL" id="JACXZA010000002">
    <property type="protein sequence ID" value="MBD3919190.1"/>
    <property type="molecule type" value="Genomic_DNA"/>
</dbReference>
<dbReference type="Gene3D" id="3.50.50.60">
    <property type="entry name" value="FAD/NAD(P)-binding domain"/>
    <property type="match status" value="2"/>
</dbReference>
<dbReference type="InterPro" id="IPR036188">
    <property type="entry name" value="FAD/NAD-bd_sf"/>
</dbReference>
<dbReference type="InterPro" id="IPR050703">
    <property type="entry name" value="Flavin_MAO"/>
</dbReference>
<dbReference type="Proteomes" id="UP000609346">
    <property type="component" value="Unassembled WGS sequence"/>
</dbReference>
<dbReference type="SUPFAM" id="SSF54373">
    <property type="entry name" value="FAD-linked reductases, C-terminal domain"/>
    <property type="match status" value="1"/>
</dbReference>
<protein>
    <submittedName>
        <fullName evidence="3">FAD-dependent oxidoreductase</fullName>
    </submittedName>
</protein>
<proteinExistence type="inferred from homology"/>
<comment type="caution">
    <text evidence="3">The sequence shown here is derived from an EMBL/GenBank/DDBJ whole genome shotgun (WGS) entry which is preliminary data.</text>
</comment>
<dbReference type="Pfam" id="PF01593">
    <property type="entry name" value="Amino_oxidase"/>
    <property type="match status" value="1"/>
</dbReference>
<evidence type="ECO:0000313" key="3">
    <source>
        <dbReference type="EMBL" id="MBD3919190.1"/>
    </source>
</evidence>
<keyword evidence="4" id="KW-1185">Reference proteome</keyword>
<dbReference type="PANTHER" id="PTHR43563">
    <property type="entry name" value="AMINE OXIDASE"/>
    <property type="match status" value="1"/>
</dbReference>
<dbReference type="SUPFAM" id="SSF51905">
    <property type="entry name" value="FAD/NAD(P)-binding domain"/>
    <property type="match status" value="1"/>
</dbReference>
<evidence type="ECO:0000259" key="2">
    <source>
        <dbReference type="Pfam" id="PF01593"/>
    </source>
</evidence>
<gene>
    <name evidence="3" type="ORF">H8B09_10540</name>
</gene>